<evidence type="ECO:0000256" key="2">
    <source>
        <dbReference type="ARBA" id="ARBA00010735"/>
    </source>
</evidence>
<evidence type="ECO:0000256" key="4">
    <source>
        <dbReference type="ARBA" id="ARBA00022475"/>
    </source>
</evidence>
<feature type="transmembrane region" description="Helical" evidence="8">
    <location>
        <begin position="12"/>
        <end position="32"/>
    </location>
</feature>
<comment type="subcellular location">
    <subcellularLocation>
        <location evidence="1">Cell membrane</location>
        <topology evidence="1">Multi-pass membrane protein</topology>
    </subcellularLocation>
</comment>
<comment type="caution">
    <text evidence="9">The sequence shown here is derived from an EMBL/GenBank/DDBJ whole genome shotgun (WGS) entry which is preliminary data.</text>
</comment>
<evidence type="ECO:0000313" key="10">
    <source>
        <dbReference type="Proteomes" id="UP000641514"/>
    </source>
</evidence>
<dbReference type="EMBL" id="BMJH01000001">
    <property type="protein sequence ID" value="GGC53790.1"/>
    <property type="molecule type" value="Genomic_DNA"/>
</dbReference>
<dbReference type="InterPro" id="IPR011606">
    <property type="entry name" value="Brnchd-chn_aa_trnsp_permease"/>
</dbReference>
<organism evidence="9 10">
    <name type="scientific">Hoyosella rhizosphaerae</name>
    <dbReference type="NCBI Taxonomy" id="1755582"/>
    <lineage>
        <taxon>Bacteria</taxon>
        <taxon>Bacillati</taxon>
        <taxon>Actinomycetota</taxon>
        <taxon>Actinomycetes</taxon>
        <taxon>Mycobacteriales</taxon>
        <taxon>Hoyosellaceae</taxon>
        <taxon>Hoyosella</taxon>
    </lineage>
</organism>
<proteinExistence type="inferred from homology"/>
<name>A0A916U102_9ACTN</name>
<keyword evidence="3" id="KW-0813">Transport</keyword>
<reference evidence="9" key="1">
    <citation type="journal article" date="2014" name="Int. J. Syst. Evol. Microbiol.">
        <title>Complete genome sequence of Corynebacterium casei LMG S-19264T (=DSM 44701T), isolated from a smear-ripened cheese.</title>
        <authorList>
            <consortium name="US DOE Joint Genome Institute (JGI-PGF)"/>
            <person name="Walter F."/>
            <person name="Albersmeier A."/>
            <person name="Kalinowski J."/>
            <person name="Ruckert C."/>
        </authorList>
    </citation>
    <scope>NUCLEOTIDE SEQUENCE</scope>
    <source>
        <strain evidence="9">CGMCC 1.15478</strain>
    </source>
</reference>
<feature type="transmembrane region" description="Helical" evidence="8">
    <location>
        <begin position="158"/>
        <end position="179"/>
    </location>
</feature>
<protein>
    <submittedName>
        <fullName evidence="9">Branched-chain amino acid ABC transporter permease</fullName>
    </submittedName>
</protein>
<keyword evidence="5 8" id="KW-0812">Transmembrane</keyword>
<feature type="transmembrane region" description="Helical" evidence="8">
    <location>
        <begin position="44"/>
        <end position="67"/>
    </location>
</feature>
<dbReference type="PANTHER" id="PTHR34979">
    <property type="entry name" value="INNER MEMBRANE PROTEIN YGAZ"/>
    <property type="match status" value="1"/>
</dbReference>
<dbReference type="GO" id="GO:0005886">
    <property type="term" value="C:plasma membrane"/>
    <property type="evidence" value="ECO:0007669"/>
    <property type="project" value="UniProtKB-SubCell"/>
</dbReference>
<dbReference type="Proteomes" id="UP000641514">
    <property type="component" value="Unassembled WGS sequence"/>
</dbReference>
<keyword evidence="7 8" id="KW-0472">Membrane</keyword>
<evidence type="ECO:0000256" key="1">
    <source>
        <dbReference type="ARBA" id="ARBA00004651"/>
    </source>
</evidence>
<evidence type="ECO:0000256" key="8">
    <source>
        <dbReference type="SAM" id="Phobius"/>
    </source>
</evidence>
<evidence type="ECO:0000256" key="3">
    <source>
        <dbReference type="ARBA" id="ARBA00022448"/>
    </source>
</evidence>
<keyword evidence="6 8" id="KW-1133">Transmembrane helix</keyword>
<evidence type="ECO:0000256" key="6">
    <source>
        <dbReference type="ARBA" id="ARBA00022989"/>
    </source>
</evidence>
<evidence type="ECO:0000313" key="9">
    <source>
        <dbReference type="EMBL" id="GGC53790.1"/>
    </source>
</evidence>
<feature type="transmembrane region" description="Helical" evidence="8">
    <location>
        <begin position="186"/>
        <end position="215"/>
    </location>
</feature>
<accession>A0A916U102</accession>
<dbReference type="AlphaFoldDB" id="A0A916U102"/>
<dbReference type="PANTHER" id="PTHR34979:SF1">
    <property type="entry name" value="INNER MEMBRANE PROTEIN YGAZ"/>
    <property type="match status" value="1"/>
</dbReference>
<keyword evidence="4" id="KW-1003">Cell membrane</keyword>
<evidence type="ECO:0000256" key="7">
    <source>
        <dbReference type="ARBA" id="ARBA00023136"/>
    </source>
</evidence>
<gene>
    <name evidence="9" type="ORF">GCM10011410_02720</name>
</gene>
<dbReference type="GO" id="GO:1903785">
    <property type="term" value="P:L-valine transmembrane transport"/>
    <property type="evidence" value="ECO:0007669"/>
    <property type="project" value="TreeGrafter"/>
</dbReference>
<comment type="similarity">
    <text evidence="2">Belongs to the AzlC family.</text>
</comment>
<sequence length="236" mass="24387">MHARQFFPAEKAHLIISSASIAVAVGVVGVAYGAVSVEAGLPVWFAPLLGVLVLAASSEMLFVGLLASGGSPIVAAAAALTVNSRHLPYGLAVSDVVGRRWPRYLWIHLINDESVAFAAAQRSQQSRRFAYACVGIGILVAWPIGALVGSLVGQAFDVTIIGLDAVFLAVILALVISALRDSNTRLGFVVGVIVAVACAPWVPTGVAPLMALVALPLMGIRQPTSAPESRNEASDG</sequence>
<feature type="transmembrane region" description="Helical" evidence="8">
    <location>
        <begin position="129"/>
        <end position="152"/>
    </location>
</feature>
<dbReference type="Pfam" id="PF03591">
    <property type="entry name" value="AzlC"/>
    <property type="match status" value="1"/>
</dbReference>
<keyword evidence="10" id="KW-1185">Reference proteome</keyword>
<evidence type="ECO:0000256" key="5">
    <source>
        <dbReference type="ARBA" id="ARBA00022692"/>
    </source>
</evidence>
<reference evidence="9" key="2">
    <citation type="submission" date="2020-09" db="EMBL/GenBank/DDBJ databases">
        <authorList>
            <person name="Sun Q."/>
            <person name="Zhou Y."/>
        </authorList>
    </citation>
    <scope>NUCLEOTIDE SEQUENCE</scope>
    <source>
        <strain evidence="9">CGMCC 1.15478</strain>
    </source>
</reference>